<evidence type="ECO:0000256" key="4">
    <source>
        <dbReference type="ARBA" id="ARBA00022729"/>
    </source>
</evidence>
<comment type="similarity">
    <text evidence="5">Belongs to the EXORDIUM family.</text>
</comment>
<keyword evidence="3" id="KW-0964">Secreted</keyword>
<keyword evidence="4" id="KW-0732">Signal</keyword>
<dbReference type="AlphaFoldDB" id="A0A4Y1QV75"/>
<evidence type="ECO:0000256" key="6">
    <source>
        <dbReference type="SAM" id="MobiDB-lite"/>
    </source>
</evidence>
<evidence type="ECO:0000256" key="3">
    <source>
        <dbReference type="ARBA" id="ARBA00022525"/>
    </source>
</evidence>
<protein>
    <submittedName>
        <fullName evidence="7">EXORDIUM like 2</fullName>
    </submittedName>
</protein>
<dbReference type="PANTHER" id="PTHR31279">
    <property type="entry name" value="PROTEIN EXORDIUM-LIKE 5"/>
    <property type="match status" value="1"/>
</dbReference>
<dbReference type="InterPro" id="IPR006766">
    <property type="entry name" value="EXORDIUM-like"/>
</dbReference>
<evidence type="ECO:0000256" key="1">
    <source>
        <dbReference type="ARBA" id="ARBA00004271"/>
    </source>
</evidence>
<comment type="subcellular location">
    <subcellularLocation>
        <location evidence="1">Secreted</location>
        <location evidence="1">Extracellular space</location>
        <location evidence="1">Apoplast</location>
    </subcellularLocation>
</comment>
<evidence type="ECO:0000256" key="2">
    <source>
        <dbReference type="ARBA" id="ARBA00022523"/>
    </source>
</evidence>
<gene>
    <name evidence="7" type="ORF">Prudu_004412</name>
</gene>
<feature type="region of interest" description="Disordered" evidence="6">
    <location>
        <begin position="1"/>
        <end position="34"/>
    </location>
</feature>
<proteinExistence type="inferred from homology"/>
<evidence type="ECO:0000256" key="5">
    <source>
        <dbReference type="ARBA" id="ARBA00023591"/>
    </source>
</evidence>
<reference evidence="7" key="1">
    <citation type="journal article" date="2019" name="Science">
        <title>Mutation of a bHLH transcription factor allowed almond domestication.</title>
        <authorList>
            <person name="Sanchez-Perez R."/>
            <person name="Pavan S."/>
            <person name="Mazzeo R."/>
            <person name="Moldovan C."/>
            <person name="Aiese Cigliano R."/>
            <person name="Del Cueto J."/>
            <person name="Ricciardi F."/>
            <person name="Lotti C."/>
            <person name="Ricciardi L."/>
            <person name="Dicenta F."/>
            <person name="Lopez-Marques R.L."/>
            <person name="Lindberg Moller B."/>
        </authorList>
    </citation>
    <scope>NUCLEOTIDE SEQUENCE</scope>
</reference>
<dbReference type="EMBL" id="AP019297">
    <property type="protein sequence ID" value="BBG95772.1"/>
    <property type="molecule type" value="Genomic_DNA"/>
</dbReference>
<keyword evidence="2" id="KW-0052">Apoplast</keyword>
<dbReference type="PANTHER" id="PTHR31279:SF78">
    <property type="entry name" value="PROTEIN EXORDIUM-LIKE 2"/>
    <property type="match status" value="1"/>
</dbReference>
<evidence type="ECO:0000313" key="7">
    <source>
        <dbReference type="EMBL" id="BBG95772.1"/>
    </source>
</evidence>
<organism evidence="7">
    <name type="scientific">Prunus dulcis</name>
    <name type="common">Almond</name>
    <name type="synonym">Amygdalus dulcis</name>
    <dbReference type="NCBI Taxonomy" id="3755"/>
    <lineage>
        <taxon>Eukaryota</taxon>
        <taxon>Viridiplantae</taxon>
        <taxon>Streptophyta</taxon>
        <taxon>Embryophyta</taxon>
        <taxon>Tracheophyta</taxon>
        <taxon>Spermatophyta</taxon>
        <taxon>Magnoliopsida</taxon>
        <taxon>eudicotyledons</taxon>
        <taxon>Gunneridae</taxon>
        <taxon>Pentapetalae</taxon>
        <taxon>rosids</taxon>
        <taxon>fabids</taxon>
        <taxon>Rosales</taxon>
        <taxon>Rosaceae</taxon>
        <taxon>Amygdaloideae</taxon>
        <taxon>Amygdaleae</taxon>
        <taxon>Prunus</taxon>
    </lineage>
</organism>
<sequence length="90" mass="9976">MRKMQRNKVTKLKISKVKTHQSKTSQTAPLVPPNGDVGVDGMVISLAMVLAGVVTNPFENGYFQGTRDAPLEAVSARSFWTKRRELATMR</sequence>
<dbReference type="GO" id="GO:0048046">
    <property type="term" value="C:apoplast"/>
    <property type="evidence" value="ECO:0007669"/>
    <property type="project" value="UniProtKB-SubCell"/>
</dbReference>
<name>A0A4Y1QV75_PRUDU</name>
<accession>A0A4Y1QV75</accession>
<feature type="compositionally biased region" description="Basic residues" evidence="6">
    <location>
        <begin position="1"/>
        <end position="21"/>
    </location>
</feature>
<dbReference type="Pfam" id="PF04674">
    <property type="entry name" value="Phi_1"/>
    <property type="match status" value="1"/>
</dbReference>